<dbReference type="EMBL" id="CP001841">
    <property type="protein sequence ID" value="AEF82222.1"/>
    <property type="molecule type" value="Genomic_DNA"/>
</dbReference>
<dbReference type="InterPro" id="IPR007214">
    <property type="entry name" value="YbaK/aa-tRNA-synth-assoc-dom"/>
</dbReference>
<proteinExistence type="inferred from homology"/>
<evidence type="ECO:0000256" key="1">
    <source>
        <dbReference type="ARBA" id="ARBA00009798"/>
    </source>
</evidence>
<dbReference type="NCBIfam" id="TIGR00011">
    <property type="entry name" value="YbaK_EbsC"/>
    <property type="match status" value="1"/>
</dbReference>
<dbReference type="EC" id="4.2.-.-" evidence="4"/>
<dbReference type="PANTHER" id="PTHR30411:SF0">
    <property type="entry name" value="CYS-TRNA(PRO)_CYS-TRNA(CYS) DEACYLASE YBAK"/>
    <property type="match status" value="1"/>
</dbReference>
<dbReference type="SUPFAM" id="SSF55826">
    <property type="entry name" value="YbaK/ProRS associated domain"/>
    <property type="match status" value="1"/>
</dbReference>
<dbReference type="GO" id="GO:0016829">
    <property type="term" value="F:lyase activity"/>
    <property type="evidence" value="ECO:0007669"/>
    <property type="project" value="UniProtKB-KW"/>
</dbReference>
<dbReference type="AlphaFoldDB" id="F5Y6X5"/>
<dbReference type="GO" id="GO:0002161">
    <property type="term" value="F:aminoacyl-tRNA deacylase activity"/>
    <property type="evidence" value="ECO:0007669"/>
    <property type="project" value="InterPro"/>
</dbReference>
<feature type="domain" description="YbaK/aminoacyl-tRNA synthetase-associated" evidence="5">
    <location>
        <begin position="32"/>
        <end position="146"/>
    </location>
</feature>
<dbReference type="PANTHER" id="PTHR30411">
    <property type="entry name" value="CYTOPLASMIC PROTEIN"/>
    <property type="match status" value="1"/>
</dbReference>
<dbReference type="CDD" id="cd00002">
    <property type="entry name" value="YbaK_deacylase"/>
    <property type="match status" value="1"/>
</dbReference>
<evidence type="ECO:0000313" key="7">
    <source>
        <dbReference type="Proteomes" id="UP000009222"/>
    </source>
</evidence>
<organism evidence="6 7">
    <name type="scientific">Leadbettera azotonutricia (strain ATCC BAA-888 / DSM 13862 / ZAS-9)</name>
    <name type="common">Treponema azotonutricium</name>
    <dbReference type="NCBI Taxonomy" id="545695"/>
    <lineage>
        <taxon>Bacteria</taxon>
        <taxon>Pseudomonadati</taxon>
        <taxon>Spirochaetota</taxon>
        <taxon>Spirochaetia</taxon>
        <taxon>Spirochaetales</taxon>
        <taxon>Breznakiellaceae</taxon>
        <taxon>Leadbettera</taxon>
    </lineage>
</organism>
<dbReference type="OrthoDB" id="9809296at2"/>
<dbReference type="eggNOG" id="COG2606">
    <property type="taxonomic scope" value="Bacteria"/>
</dbReference>
<keyword evidence="2 4" id="KW-0648">Protein biosynthesis</keyword>
<evidence type="ECO:0000256" key="4">
    <source>
        <dbReference type="PIRNR" id="PIRNR006181"/>
    </source>
</evidence>
<gene>
    <name evidence="6" type="primary">ybaK</name>
    <name evidence="6" type="ordered locus">TREAZ_3584</name>
</gene>
<reference evidence="6 7" key="2">
    <citation type="journal article" date="2011" name="ISME J.">
        <title>RNA-seq reveals cooperative metabolic interactions between two termite-gut spirochete species in co-culture.</title>
        <authorList>
            <person name="Rosenthal A.Z."/>
            <person name="Matson E.G."/>
            <person name="Eldar A."/>
            <person name="Leadbetter J.R."/>
        </authorList>
    </citation>
    <scope>NUCLEOTIDE SEQUENCE [LARGE SCALE GENOMIC DNA]</scope>
    <source>
        <strain evidence="7">ATCC BAA-888 / DSM 13862 / ZAS-9</strain>
    </source>
</reference>
<dbReference type="InterPro" id="IPR004369">
    <property type="entry name" value="Prolyl-tRNA_editing_YbaK/EbsC"/>
</dbReference>
<comment type="similarity">
    <text evidence="1 4">Belongs to the prolyl-tRNA editing family. YbaK/EbsC subfamily.</text>
</comment>
<dbReference type="HOGENOM" id="CLU_094875_3_0_12"/>
<evidence type="ECO:0000256" key="3">
    <source>
        <dbReference type="ARBA" id="ARBA00023239"/>
    </source>
</evidence>
<dbReference type="PIRSF" id="PIRSF006181">
    <property type="entry name" value="EbsC_YbaK"/>
    <property type="match status" value="1"/>
</dbReference>
<dbReference type="RefSeq" id="WP_015711996.1">
    <property type="nucleotide sequence ID" value="NC_015577.1"/>
</dbReference>
<name>F5Y6X5_LEAAZ</name>
<evidence type="ECO:0000313" key="6">
    <source>
        <dbReference type="EMBL" id="AEF82222.1"/>
    </source>
</evidence>
<reference evidence="7" key="1">
    <citation type="submission" date="2009-12" db="EMBL/GenBank/DDBJ databases">
        <title>Complete sequence of Treponema azotonutricium strain ZAS-9.</title>
        <authorList>
            <person name="Tetu S.G."/>
            <person name="Matson E."/>
            <person name="Ren Q."/>
            <person name="Seshadri R."/>
            <person name="Elbourne L."/>
            <person name="Hassan K.A."/>
            <person name="Durkin A."/>
            <person name="Radune D."/>
            <person name="Mohamoud Y."/>
            <person name="Shay R."/>
            <person name="Jin S."/>
            <person name="Zhang X."/>
            <person name="Lucey K."/>
            <person name="Ballor N.R."/>
            <person name="Ottesen E."/>
            <person name="Rosenthal R."/>
            <person name="Allen A."/>
            <person name="Leadbetter J.R."/>
            <person name="Paulsen I.T."/>
        </authorList>
    </citation>
    <scope>NUCLEOTIDE SEQUENCE [LARGE SCALE GENOMIC DNA]</scope>
    <source>
        <strain evidence="7">ATCC BAA-888 / DSM 13862 / ZAS-9</strain>
    </source>
</reference>
<sequence length="161" mass="17503">MQKTNAMRLLDAAGIQYTVKEYEVDESDLSAVHAVELLGMPGEQIFKTLVLRGVSGNHFVFCIPAAEELDLKKAARLSGEKKIDLIPIKELQPLTGYVRGGCSPIGMKKTFPTFIEETAELFDYIGISAGIRGCQIFLAPGDFLKFTAAAAADLTVETSKM</sequence>
<dbReference type="InterPro" id="IPR036754">
    <property type="entry name" value="YbaK/aa-tRNA-synt-asso_dom_sf"/>
</dbReference>
<dbReference type="Gene3D" id="3.90.960.10">
    <property type="entry name" value="YbaK/aminoacyl-tRNA synthetase-associated domain"/>
    <property type="match status" value="1"/>
</dbReference>
<keyword evidence="7" id="KW-1185">Reference proteome</keyword>
<dbReference type="STRING" id="545695.TREAZ_3584"/>
<protein>
    <recommendedName>
        <fullName evidence="4">Cys-tRNA(Pro)/Cys-tRNA(Cys) deacylase</fullName>
        <ecNumber evidence="4">4.2.-.-</ecNumber>
    </recommendedName>
</protein>
<dbReference type="FunCoup" id="F5Y6X5">
    <property type="interactions" value="23"/>
</dbReference>
<dbReference type="GO" id="GO:0006412">
    <property type="term" value="P:translation"/>
    <property type="evidence" value="ECO:0007669"/>
    <property type="project" value="UniProtKB-KW"/>
</dbReference>
<keyword evidence="3 4" id="KW-0456">Lyase</keyword>
<dbReference type="InParanoid" id="F5Y6X5"/>
<evidence type="ECO:0000256" key="2">
    <source>
        <dbReference type="ARBA" id="ARBA00022917"/>
    </source>
</evidence>
<dbReference type="KEGG" id="taz:TREAZ_3584"/>
<accession>F5Y6X5</accession>
<dbReference type="Pfam" id="PF04073">
    <property type="entry name" value="tRNA_edit"/>
    <property type="match status" value="1"/>
</dbReference>
<evidence type="ECO:0000259" key="5">
    <source>
        <dbReference type="Pfam" id="PF04073"/>
    </source>
</evidence>
<dbReference type="Proteomes" id="UP000009222">
    <property type="component" value="Chromosome"/>
</dbReference>